<dbReference type="PANTHER" id="PTHR44068:SF11">
    <property type="entry name" value="GERANYL DIPHOSPHATE 2-C-METHYLTRANSFERASE"/>
    <property type="match status" value="1"/>
</dbReference>
<dbReference type="RefSeq" id="WP_048082296.1">
    <property type="nucleotide sequence ID" value="NZ_JAPVER010000020.1"/>
</dbReference>
<keyword evidence="4" id="KW-1185">Reference proteome</keyword>
<accession>A0A9E5DL24</accession>
<keyword evidence="3" id="KW-0808">Transferase</keyword>
<dbReference type="GO" id="GO:0008168">
    <property type="term" value="F:methyltransferase activity"/>
    <property type="evidence" value="ECO:0007669"/>
    <property type="project" value="UniProtKB-KW"/>
</dbReference>
<feature type="domain" description="Methyltransferase" evidence="1">
    <location>
        <begin position="37"/>
        <end position="159"/>
    </location>
</feature>
<evidence type="ECO:0000313" key="4">
    <source>
        <dbReference type="Proteomes" id="UP001068021"/>
    </source>
</evidence>
<dbReference type="CDD" id="cd02440">
    <property type="entry name" value="AdoMet_MTases"/>
    <property type="match status" value="1"/>
</dbReference>
<keyword evidence="3" id="KW-0489">Methyltransferase</keyword>
<sequence length="268" mass="29891">MGNDYVHGYSEEESNRLLDQANTLADLLHSGTKYPAGSKVLEAGCGVGAQTIRLAKSSPKAEITSIDISEDSIMQAKELMEQNDFSNVEFQRADLLNLPFEDETFDHIFVCFVLEHLKDPIAALESLRRVLKKGGSITVIEGDHGSCYFYPETEESVKAWECLIECQTGLDCNPMIGREIYPLLKNSGFENVQVSPKIVYVDASKPDLVEGFNKRTIIAMVEGVKEQAISSGMMDVESWKKGIEDLYKTTEPDGVFFYNFFKGTAVRD</sequence>
<dbReference type="EMBL" id="JAPVER010000020">
    <property type="protein sequence ID" value="MCZ3365980.1"/>
    <property type="molecule type" value="Genomic_DNA"/>
</dbReference>
<dbReference type="Proteomes" id="UP001074446">
    <property type="component" value="Unassembled WGS sequence"/>
</dbReference>
<dbReference type="InterPro" id="IPR029063">
    <property type="entry name" value="SAM-dependent_MTases_sf"/>
</dbReference>
<protein>
    <submittedName>
        <fullName evidence="3">Methyltransferase domain-containing protein</fullName>
    </submittedName>
</protein>
<comment type="caution">
    <text evidence="3">The sequence shown here is derived from an EMBL/GenBank/DDBJ whole genome shotgun (WGS) entry which is preliminary data.</text>
</comment>
<dbReference type="Gene3D" id="6.10.140.1580">
    <property type="match status" value="1"/>
</dbReference>
<evidence type="ECO:0000313" key="2">
    <source>
        <dbReference type="EMBL" id="MCZ3365980.1"/>
    </source>
</evidence>
<dbReference type="EMBL" id="JAPVES010000024">
    <property type="protein sequence ID" value="MCZ3371445.1"/>
    <property type="molecule type" value="Genomic_DNA"/>
</dbReference>
<gene>
    <name evidence="3" type="ORF">O3H35_02225</name>
    <name evidence="2" type="ORF">O3H54_08805</name>
</gene>
<dbReference type="AlphaFoldDB" id="A0A9E5DL24"/>
<name>A0A9E5DL24_9EURY</name>
<dbReference type="GO" id="GO:0032259">
    <property type="term" value="P:methylation"/>
    <property type="evidence" value="ECO:0007669"/>
    <property type="project" value="UniProtKB-KW"/>
</dbReference>
<evidence type="ECO:0000259" key="1">
    <source>
        <dbReference type="Pfam" id="PF13847"/>
    </source>
</evidence>
<dbReference type="SUPFAM" id="SSF53335">
    <property type="entry name" value="S-adenosyl-L-methionine-dependent methyltransferases"/>
    <property type="match status" value="1"/>
</dbReference>
<dbReference type="Proteomes" id="UP001068021">
    <property type="component" value="Unassembled WGS sequence"/>
</dbReference>
<dbReference type="Gene3D" id="3.40.50.150">
    <property type="entry name" value="Vaccinia Virus protein VP39"/>
    <property type="match status" value="1"/>
</dbReference>
<dbReference type="PANTHER" id="PTHR44068">
    <property type="entry name" value="ZGC:194242"/>
    <property type="match status" value="1"/>
</dbReference>
<organism evidence="3">
    <name type="scientific">Methanobacterium veterum</name>
    <dbReference type="NCBI Taxonomy" id="408577"/>
    <lineage>
        <taxon>Archaea</taxon>
        <taxon>Methanobacteriati</taxon>
        <taxon>Methanobacteriota</taxon>
        <taxon>Methanomada group</taxon>
        <taxon>Methanobacteria</taxon>
        <taxon>Methanobacteriales</taxon>
        <taxon>Methanobacteriaceae</taxon>
        <taxon>Methanobacterium</taxon>
    </lineage>
</organism>
<proteinExistence type="predicted"/>
<reference evidence="3" key="1">
    <citation type="submission" date="2022-12" db="EMBL/GenBank/DDBJ databases">
        <title>Reclassification of two methanogenic archaea species isolated from the Kolyma lowland permafrost.</title>
        <authorList>
            <person name="Trubitsyn V.E."/>
            <person name="Rivkina E.M."/>
            <person name="Shcherbakova V.A."/>
        </authorList>
    </citation>
    <scope>NUCLEOTIDE SEQUENCE</scope>
    <source>
        <strain evidence="2">M2</strain>
        <strain evidence="3">MK4</strain>
    </source>
</reference>
<evidence type="ECO:0000313" key="3">
    <source>
        <dbReference type="EMBL" id="MCZ3371445.1"/>
    </source>
</evidence>
<dbReference type="InterPro" id="IPR050447">
    <property type="entry name" value="Erg6_SMT_methyltransf"/>
</dbReference>
<dbReference type="InterPro" id="IPR025714">
    <property type="entry name" value="Methyltranfer_dom"/>
</dbReference>
<dbReference type="Pfam" id="PF13847">
    <property type="entry name" value="Methyltransf_31"/>
    <property type="match status" value="1"/>
</dbReference>